<organism evidence="1 2">
    <name type="scientific">Tulasnella calospora MUT 4182</name>
    <dbReference type="NCBI Taxonomy" id="1051891"/>
    <lineage>
        <taxon>Eukaryota</taxon>
        <taxon>Fungi</taxon>
        <taxon>Dikarya</taxon>
        <taxon>Basidiomycota</taxon>
        <taxon>Agaricomycotina</taxon>
        <taxon>Agaricomycetes</taxon>
        <taxon>Cantharellales</taxon>
        <taxon>Tulasnellaceae</taxon>
        <taxon>Tulasnella</taxon>
    </lineage>
</organism>
<name>A0A0C3MBK5_9AGAM</name>
<gene>
    <name evidence="1" type="ORF">M407DRAFT_241873</name>
</gene>
<protein>
    <submittedName>
        <fullName evidence="1">Uncharacterized protein</fullName>
    </submittedName>
</protein>
<accession>A0A0C3MBK5</accession>
<dbReference type="AlphaFoldDB" id="A0A0C3MBK5"/>
<dbReference type="HOGENOM" id="CLU_1939657_0_0_1"/>
<dbReference type="Proteomes" id="UP000054248">
    <property type="component" value="Unassembled WGS sequence"/>
</dbReference>
<keyword evidence="2" id="KW-1185">Reference proteome</keyword>
<reference evidence="1 2" key="1">
    <citation type="submission" date="2014-04" db="EMBL/GenBank/DDBJ databases">
        <authorList>
            <consortium name="DOE Joint Genome Institute"/>
            <person name="Kuo A."/>
            <person name="Girlanda M."/>
            <person name="Perotto S."/>
            <person name="Kohler A."/>
            <person name="Nagy L.G."/>
            <person name="Floudas D."/>
            <person name="Copeland A."/>
            <person name="Barry K.W."/>
            <person name="Cichocki N."/>
            <person name="Veneault-Fourrey C."/>
            <person name="LaButti K."/>
            <person name="Lindquist E.A."/>
            <person name="Lipzen A."/>
            <person name="Lundell T."/>
            <person name="Morin E."/>
            <person name="Murat C."/>
            <person name="Sun H."/>
            <person name="Tunlid A."/>
            <person name="Henrissat B."/>
            <person name="Grigoriev I.V."/>
            <person name="Hibbett D.S."/>
            <person name="Martin F."/>
            <person name="Nordberg H.P."/>
            <person name="Cantor M.N."/>
            <person name="Hua S.X."/>
        </authorList>
    </citation>
    <scope>NUCLEOTIDE SEQUENCE [LARGE SCALE GENOMIC DNA]</scope>
    <source>
        <strain evidence="1 2">MUT 4182</strain>
    </source>
</reference>
<sequence>MIHCIDIACHNLNLCIKCKDIPIHPDDHQVIVSVCAEDDLAIHHRFTSPSISDTVSTADSKATYDSLPPSDLLLGLRVYTRLPFKAKVKGQLRTGSVLRNHYFTPKPAGILDSHHQNETGINYTANQTTS</sequence>
<dbReference type="EMBL" id="KN822965">
    <property type="protein sequence ID" value="KIO31142.1"/>
    <property type="molecule type" value="Genomic_DNA"/>
</dbReference>
<evidence type="ECO:0000313" key="1">
    <source>
        <dbReference type="EMBL" id="KIO31142.1"/>
    </source>
</evidence>
<proteinExistence type="predicted"/>
<reference evidence="2" key="2">
    <citation type="submission" date="2015-01" db="EMBL/GenBank/DDBJ databases">
        <title>Evolutionary Origins and Diversification of the Mycorrhizal Mutualists.</title>
        <authorList>
            <consortium name="DOE Joint Genome Institute"/>
            <consortium name="Mycorrhizal Genomics Consortium"/>
            <person name="Kohler A."/>
            <person name="Kuo A."/>
            <person name="Nagy L.G."/>
            <person name="Floudas D."/>
            <person name="Copeland A."/>
            <person name="Barry K.W."/>
            <person name="Cichocki N."/>
            <person name="Veneault-Fourrey C."/>
            <person name="LaButti K."/>
            <person name="Lindquist E.A."/>
            <person name="Lipzen A."/>
            <person name="Lundell T."/>
            <person name="Morin E."/>
            <person name="Murat C."/>
            <person name="Riley R."/>
            <person name="Ohm R."/>
            <person name="Sun H."/>
            <person name="Tunlid A."/>
            <person name="Henrissat B."/>
            <person name="Grigoriev I.V."/>
            <person name="Hibbett D.S."/>
            <person name="Martin F."/>
        </authorList>
    </citation>
    <scope>NUCLEOTIDE SEQUENCE [LARGE SCALE GENOMIC DNA]</scope>
    <source>
        <strain evidence="2">MUT 4182</strain>
    </source>
</reference>
<evidence type="ECO:0000313" key="2">
    <source>
        <dbReference type="Proteomes" id="UP000054248"/>
    </source>
</evidence>